<evidence type="ECO:0000313" key="2">
    <source>
        <dbReference type="Proteomes" id="UP000799755"/>
    </source>
</evidence>
<evidence type="ECO:0000313" key="1">
    <source>
        <dbReference type="EMBL" id="KAF2477652.1"/>
    </source>
</evidence>
<dbReference type="EMBL" id="MU003492">
    <property type="protein sequence ID" value="KAF2477652.1"/>
    <property type="molecule type" value="Genomic_DNA"/>
</dbReference>
<comment type="caution">
    <text evidence="1">The sequence shown here is derived from an EMBL/GenBank/DDBJ whole genome shotgun (WGS) entry which is preliminary data.</text>
</comment>
<gene>
    <name evidence="1" type="ORF">BDR25DRAFT_299514</name>
</gene>
<proteinExistence type="predicted"/>
<keyword evidence="2" id="KW-1185">Reference proteome</keyword>
<reference evidence="1" key="1">
    <citation type="journal article" date="2020" name="Stud. Mycol.">
        <title>101 Dothideomycetes genomes: a test case for predicting lifestyles and emergence of pathogens.</title>
        <authorList>
            <person name="Haridas S."/>
            <person name="Albert R."/>
            <person name="Binder M."/>
            <person name="Bloem J."/>
            <person name="Labutti K."/>
            <person name="Salamov A."/>
            <person name="Andreopoulos B."/>
            <person name="Baker S."/>
            <person name="Barry K."/>
            <person name="Bills G."/>
            <person name="Bluhm B."/>
            <person name="Cannon C."/>
            <person name="Castanera R."/>
            <person name="Culley D."/>
            <person name="Daum C."/>
            <person name="Ezra D."/>
            <person name="Gonzalez J."/>
            <person name="Henrissat B."/>
            <person name="Kuo A."/>
            <person name="Liang C."/>
            <person name="Lipzen A."/>
            <person name="Lutzoni F."/>
            <person name="Magnuson J."/>
            <person name="Mondo S."/>
            <person name="Nolan M."/>
            <person name="Ohm R."/>
            <person name="Pangilinan J."/>
            <person name="Park H.-J."/>
            <person name="Ramirez L."/>
            <person name="Alfaro M."/>
            <person name="Sun H."/>
            <person name="Tritt A."/>
            <person name="Yoshinaga Y."/>
            <person name="Zwiers L.-H."/>
            <person name="Turgeon B."/>
            <person name="Goodwin S."/>
            <person name="Spatafora J."/>
            <person name="Crous P."/>
            <person name="Grigoriev I."/>
        </authorList>
    </citation>
    <scope>NUCLEOTIDE SEQUENCE</scope>
    <source>
        <strain evidence="1">ATCC 200398</strain>
    </source>
</reference>
<name>A0ACB6RH50_9PLEO</name>
<accession>A0ACB6RH50</accession>
<protein>
    <submittedName>
        <fullName evidence="1">Uncharacterized protein</fullName>
    </submittedName>
</protein>
<organism evidence="1 2">
    <name type="scientific">Lindgomyces ingoldianus</name>
    <dbReference type="NCBI Taxonomy" id="673940"/>
    <lineage>
        <taxon>Eukaryota</taxon>
        <taxon>Fungi</taxon>
        <taxon>Dikarya</taxon>
        <taxon>Ascomycota</taxon>
        <taxon>Pezizomycotina</taxon>
        <taxon>Dothideomycetes</taxon>
        <taxon>Pleosporomycetidae</taxon>
        <taxon>Pleosporales</taxon>
        <taxon>Lindgomycetaceae</taxon>
        <taxon>Lindgomyces</taxon>
    </lineage>
</organism>
<dbReference type="Proteomes" id="UP000799755">
    <property type="component" value="Unassembled WGS sequence"/>
</dbReference>
<sequence length="1306" mass="147803">MGDSVQGTFKSIQEEFKARLKREWTRPVACQRQCDPPETCTCHRRFVHVDKLEAWMNRQDSQDSPNTKAGRLLAELHDKIKHHAAFGFPLDYRPLFTGEDRCTRVFSMLLEKDRGELIDLFHGASMYDRYLNLPEHNYNADHPILRDKLREKHIPEADINNIVTDFEKEKWAYCPPLSYFRLYMEGDLAGGKMIMPFCHRIRVNNKGGTASVSWVAIQEDLIVDEDLRGALSKSLYKDPEFGWCFQMILKSYSEENKDIYSWEKEAFSGLKNDPEMPIVRYLGCYTHDNREKGTKGKTYNLLLEYGERDLDEYFADLTNVAPVRSPEIIRFWESLFKVAIAIERIHNLKIIRGKQIMEYHGWHADIKPDNILRVHGEFKLADFGFSRFSEKKGRGEVPTQYIEGGTDTYGAPEFARMKISGTRSEVTQSIDTWSFGCVLSVAATWVVLGLQGTRQYRKLREMTRGTQTPDGRITDRFHDCNDVLPEIKRWHNFLRGHIRSADTATPLVLDLIELHMLQRDTRDRYEFSVLCGELKKLIKTAKRNIEDLPQYTRETDDSVKRALLAIENEAQQSRASGMQTTPLQRHSQASKERDQLVERTWRVPVDPSQRATMRFQKETVLESIPLAETPYRKELLEQELEGAILEETSGSSNEGRHGGATTYSPIEANLSEYPPPPSPRPLTPRNPNLKMSKPNEQPPESTHSRSVAQPNSVPVLNQPQPRTTSPKPIKSILSTSNGSAEKPQALSRRQSRRVIFGEDLDSNTDSSRSNQRRQSHSLNYGPGFTTSIGFSPPVEINPTTKLRSEDLLDPLPVTPPAHANASSQNPIVPLNGTSKILRGSETDYTLQNGLNDDLHPPLTHGFHPSAADKAGTKTLVFAVGEPEQPVPDTGVDSHATANLSPSIVVTPSAFASNLPTSELPMSYPPLQLTGKEEQFISNTEPPQPLNSLDGSQKTVLLPDSVYGLPWDVCHVRKTLDNNKPKTKKAKAGAMLKGLLGMEELKKDENLATFIHNRDLVFVVDNGSTMVDHWPIVTFVAETLAKKIAGLDENGFDVKFTINGHSLNKSELRGEDGRRKFKDVLNTARPKEPLSNDFFMPTDMNHLLHDVFRQWWDPSRSNQKATTLLVLTDGIWKGTNPPDAINKTIVKFAKQLEENDRFGPRHFTIGFIRFGVAGKERLKILDDRLCKENHLEDIIDESSWKAQVHKMLTGSVDSFQDECGKDSEDIDPYDYAQLNMLFEAFNNSNNNLSVQVPRPAISRSSSGTSSIEFQRQGTDTGGRSIASAPFKEKSRNRLSKMFSPTKSSWDD</sequence>